<evidence type="ECO:0000313" key="8">
    <source>
        <dbReference type="EMBL" id="MEA5137895.1"/>
    </source>
</evidence>
<evidence type="ECO:0000256" key="2">
    <source>
        <dbReference type="ARBA" id="ARBA00023012"/>
    </source>
</evidence>
<evidence type="ECO:0000259" key="7">
    <source>
        <dbReference type="PROSITE" id="PS50110"/>
    </source>
</evidence>
<dbReference type="PANTHER" id="PTHR48111:SF4">
    <property type="entry name" value="DNA-BINDING DUAL TRANSCRIPTIONAL REGULATOR OMPR"/>
    <property type="match status" value="1"/>
</dbReference>
<dbReference type="CDD" id="cd17574">
    <property type="entry name" value="REC_OmpR"/>
    <property type="match status" value="1"/>
</dbReference>
<feature type="modified residue" description="4-aspartylphosphate" evidence="6">
    <location>
        <position position="52"/>
    </location>
</feature>
<name>A0ABU5Q4Z1_9BACT</name>
<dbReference type="PROSITE" id="PS50110">
    <property type="entry name" value="RESPONSE_REGULATORY"/>
    <property type="match status" value="1"/>
</dbReference>
<accession>A0ABU5Q4Z1</accession>
<dbReference type="InterPro" id="IPR032834">
    <property type="entry name" value="NatK-like_C"/>
</dbReference>
<keyword evidence="3" id="KW-0805">Transcription regulation</keyword>
<keyword evidence="1 6" id="KW-0597">Phosphoprotein</keyword>
<evidence type="ECO:0000256" key="1">
    <source>
        <dbReference type="ARBA" id="ARBA00022553"/>
    </source>
</evidence>
<dbReference type="RefSeq" id="WP_323295065.1">
    <property type="nucleotide sequence ID" value="NZ_JAYFUM010000002.1"/>
</dbReference>
<keyword evidence="5" id="KW-0804">Transcription</keyword>
<organism evidence="8 9">
    <name type="scientific">Arcicella rigui</name>
    <dbReference type="NCBI Taxonomy" id="797020"/>
    <lineage>
        <taxon>Bacteria</taxon>
        <taxon>Pseudomonadati</taxon>
        <taxon>Bacteroidota</taxon>
        <taxon>Cytophagia</taxon>
        <taxon>Cytophagales</taxon>
        <taxon>Flectobacillaceae</taxon>
        <taxon>Arcicella</taxon>
    </lineage>
</organism>
<evidence type="ECO:0000256" key="5">
    <source>
        <dbReference type="ARBA" id="ARBA00023163"/>
    </source>
</evidence>
<keyword evidence="2" id="KW-0902">Two-component regulatory system</keyword>
<dbReference type="Pfam" id="PF00072">
    <property type="entry name" value="Response_reg"/>
    <property type="match status" value="1"/>
</dbReference>
<protein>
    <submittedName>
        <fullName evidence="8">Response regulator</fullName>
    </submittedName>
</protein>
<keyword evidence="4" id="KW-0238">DNA-binding</keyword>
<reference evidence="8 9" key="1">
    <citation type="submission" date="2023-12" db="EMBL/GenBank/DDBJ databases">
        <title>Novel species of the genus Arcicella isolated from rivers.</title>
        <authorList>
            <person name="Lu H."/>
        </authorList>
    </citation>
    <scope>NUCLEOTIDE SEQUENCE [LARGE SCALE GENOMIC DNA]</scope>
    <source>
        <strain evidence="8 9">KCTC 23307</strain>
    </source>
</reference>
<dbReference type="Gene3D" id="3.30.565.10">
    <property type="entry name" value="Histidine kinase-like ATPase, C-terminal domain"/>
    <property type="match status" value="1"/>
</dbReference>
<dbReference type="EMBL" id="JAYFUM010000002">
    <property type="protein sequence ID" value="MEA5137895.1"/>
    <property type="molecule type" value="Genomic_DNA"/>
</dbReference>
<dbReference type="InterPro" id="IPR011006">
    <property type="entry name" value="CheY-like_superfamily"/>
</dbReference>
<dbReference type="InterPro" id="IPR036890">
    <property type="entry name" value="HATPase_C_sf"/>
</dbReference>
<comment type="caution">
    <text evidence="8">The sequence shown here is derived from an EMBL/GenBank/DDBJ whole genome shotgun (WGS) entry which is preliminary data.</text>
</comment>
<gene>
    <name evidence="8" type="ORF">VB248_02045</name>
</gene>
<dbReference type="Gene3D" id="3.40.50.2300">
    <property type="match status" value="1"/>
</dbReference>
<proteinExistence type="predicted"/>
<evidence type="ECO:0000256" key="3">
    <source>
        <dbReference type="ARBA" id="ARBA00023015"/>
    </source>
</evidence>
<dbReference type="Proteomes" id="UP001302949">
    <property type="component" value="Unassembled WGS sequence"/>
</dbReference>
<dbReference type="SUPFAM" id="SSF52172">
    <property type="entry name" value="CheY-like"/>
    <property type="match status" value="1"/>
</dbReference>
<dbReference type="Pfam" id="PF14501">
    <property type="entry name" value="HATPase_c_5"/>
    <property type="match status" value="1"/>
</dbReference>
<feature type="domain" description="Response regulatory" evidence="7">
    <location>
        <begin position="3"/>
        <end position="119"/>
    </location>
</feature>
<keyword evidence="9" id="KW-1185">Reference proteome</keyword>
<dbReference type="SMART" id="SM00448">
    <property type="entry name" value="REC"/>
    <property type="match status" value="1"/>
</dbReference>
<dbReference type="SUPFAM" id="SSF55874">
    <property type="entry name" value="ATPase domain of HSP90 chaperone/DNA topoisomerase II/histidine kinase"/>
    <property type="match status" value="1"/>
</dbReference>
<dbReference type="InterPro" id="IPR039420">
    <property type="entry name" value="WalR-like"/>
</dbReference>
<evidence type="ECO:0000256" key="6">
    <source>
        <dbReference type="PROSITE-ProRule" id="PRU00169"/>
    </source>
</evidence>
<dbReference type="PANTHER" id="PTHR48111">
    <property type="entry name" value="REGULATOR OF RPOS"/>
    <property type="match status" value="1"/>
</dbReference>
<evidence type="ECO:0000313" key="9">
    <source>
        <dbReference type="Proteomes" id="UP001302949"/>
    </source>
</evidence>
<sequence length="363" mass="41711">MYKIVLIEDDIVLAENTKTILEIHGFSCSVAHKGQLGIELVQTTCPDIVVCDIMLDEIDGFEVLNQIRALEQFIHLPFIFLTARADFMDKRRGMNSGADDFLTKPFMAKDLVETIKSRLTISSQKKESVVNEIKKNAVDIFFSVSSKEYLHPLDNIVNLSDSAINQLKNQEYSNVLNLLTDISNAGRRVLDTTHKLLFYNQLANNINPWAKPVNSGMVNIKEIQNNVLLELKQRFPKKVLIEFKSNLNTLNGYDEKWVKFLFTELYQNLFQYADISYKAFSDTRLESDKFVLILRNHYQGNYAFETDDITPFFQADRSSKEMENIGLGLYIIKQWIDSINGTFKVKAHNNLFEVVIKIPVSIV</sequence>
<evidence type="ECO:0000256" key="4">
    <source>
        <dbReference type="ARBA" id="ARBA00023125"/>
    </source>
</evidence>
<dbReference type="InterPro" id="IPR001789">
    <property type="entry name" value="Sig_transdc_resp-reg_receiver"/>
</dbReference>